<proteinExistence type="predicted"/>
<dbReference type="EMBL" id="VUNE01000004">
    <property type="protein sequence ID" value="MST62909.1"/>
    <property type="molecule type" value="Genomic_DNA"/>
</dbReference>
<dbReference type="PANTHER" id="PTHR38455">
    <property type="entry name" value="HYPOTHETICAL CYTOSOLIC PROTEIN"/>
    <property type="match status" value="1"/>
</dbReference>
<sequence>MAVDIKVGNIVELKKQHACGSKEFTVTRTGADVKFKCNNCGRIIMLDRETAEKRIKKFL</sequence>
<keyword evidence="2" id="KW-1185">Reference proteome</keyword>
<dbReference type="Pfam" id="PF06107">
    <property type="entry name" value="DUF951"/>
    <property type="match status" value="1"/>
</dbReference>
<gene>
    <name evidence="1" type="ORF">FYJ71_07990</name>
</gene>
<organism evidence="1 2">
    <name type="scientific">Peptostreptococcus porci</name>
    <dbReference type="NCBI Taxonomy" id="2652282"/>
    <lineage>
        <taxon>Bacteria</taxon>
        <taxon>Bacillati</taxon>
        <taxon>Bacillota</taxon>
        <taxon>Clostridia</taxon>
        <taxon>Peptostreptococcales</taxon>
        <taxon>Peptostreptococcaceae</taxon>
        <taxon>Peptostreptococcus</taxon>
    </lineage>
</organism>
<dbReference type="PIRSF" id="PIRSF037263">
    <property type="entry name" value="DUF951_bac"/>
    <property type="match status" value="1"/>
</dbReference>
<evidence type="ECO:0000313" key="2">
    <source>
        <dbReference type="Proteomes" id="UP000440713"/>
    </source>
</evidence>
<protein>
    <submittedName>
        <fullName evidence="1">DUF951 domain-containing protein</fullName>
    </submittedName>
</protein>
<evidence type="ECO:0000313" key="1">
    <source>
        <dbReference type="EMBL" id="MST62909.1"/>
    </source>
</evidence>
<dbReference type="PANTHER" id="PTHR38455:SF1">
    <property type="entry name" value="DUF951 DOMAIN-CONTAINING PROTEIN"/>
    <property type="match status" value="1"/>
</dbReference>
<accession>A0A6N7XII2</accession>
<dbReference type="InterPro" id="IPR009296">
    <property type="entry name" value="DUF951"/>
</dbReference>
<reference evidence="1 2" key="1">
    <citation type="submission" date="2019-08" db="EMBL/GenBank/DDBJ databases">
        <title>In-depth cultivation of the pig gut microbiome towards novel bacterial diversity and tailored functional studies.</title>
        <authorList>
            <person name="Wylensek D."/>
            <person name="Hitch T.C.A."/>
            <person name="Clavel T."/>
        </authorList>
    </citation>
    <scope>NUCLEOTIDE SEQUENCE [LARGE SCALE GENOMIC DNA]</scope>
    <source>
        <strain evidence="1 2">WCA-SAB-591-4A-A</strain>
    </source>
</reference>
<dbReference type="RefSeq" id="WP_154538386.1">
    <property type="nucleotide sequence ID" value="NZ_JAQYHJ010000040.1"/>
</dbReference>
<name>A0A6N7XII2_9FIRM</name>
<dbReference type="AlphaFoldDB" id="A0A6N7XII2"/>
<dbReference type="Proteomes" id="UP000440713">
    <property type="component" value="Unassembled WGS sequence"/>
</dbReference>
<comment type="caution">
    <text evidence="1">The sequence shown here is derived from an EMBL/GenBank/DDBJ whole genome shotgun (WGS) entry which is preliminary data.</text>
</comment>